<dbReference type="Proteomes" id="UP000326570">
    <property type="component" value="Unassembled WGS sequence"/>
</dbReference>
<name>A0A5N1IYN9_9BACT</name>
<evidence type="ECO:0008006" key="3">
    <source>
        <dbReference type="Google" id="ProtNLM"/>
    </source>
</evidence>
<evidence type="ECO:0000313" key="1">
    <source>
        <dbReference type="EMBL" id="KAA9333609.1"/>
    </source>
</evidence>
<protein>
    <recommendedName>
        <fullName evidence="3">STAS/SEC14 domain-containing protein</fullName>
    </recommendedName>
</protein>
<gene>
    <name evidence="1" type="ORF">F0P94_10170</name>
</gene>
<evidence type="ECO:0000313" key="2">
    <source>
        <dbReference type="Proteomes" id="UP000326570"/>
    </source>
</evidence>
<reference evidence="1 2" key="1">
    <citation type="submission" date="2019-09" db="EMBL/GenBank/DDBJ databases">
        <title>Genome sequence of Adhaeribacter sp. M2.</title>
        <authorList>
            <person name="Srinivasan S."/>
        </authorList>
    </citation>
    <scope>NUCLEOTIDE SEQUENCE [LARGE SCALE GENOMIC DNA]</scope>
    <source>
        <strain evidence="1 2">M2</strain>
    </source>
</reference>
<keyword evidence="2" id="KW-1185">Reference proteome</keyword>
<organism evidence="1 2">
    <name type="scientific">Adhaeribacter soli</name>
    <dbReference type="NCBI Taxonomy" id="2607655"/>
    <lineage>
        <taxon>Bacteria</taxon>
        <taxon>Pseudomonadati</taxon>
        <taxon>Bacteroidota</taxon>
        <taxon>Cytophagia</taxon>
        <taxon>Cytophagales</taxon>
        <taxon>Hymenobacteraceae</taxon>
        <taxon>Adhaeribacter</taxon>
    </lineage>
</organism>
<dbReference type="RefSeq" id="WP_150903776.1">
    <property type="nucleotide sequence ID" value="NZ_VTWT01000005.1"/>
</dbReference>
<proteinExistence type="predicted"/>
<dbReference type="EMBL" id="VTWT01000005">
    <property type="protein sequence ID" value="KAA9333609.1"/>
    <property type="molecule type" value="Genomic_DNA"/>
</dbReference>
<comment type="caution">
    <text evidence="1">The sequence shown here is derived from an EMBL/GenBank/DDBJ whole genome shotgun (WGS) entry which is preliminary data.</text>
</comment>
<accession>A0A5N1IYN9</accession>
<sequence>MEYNFKHLENSLGKIYCSIRYHERLRSITVTWKATAKLSDLEKAKDEVAIMIRRKKALFLINDFQGLYSNASEAFVKFLEKGWDNEVHAEGLRYIIHIWKEGTKKPPLSDKGAEFIRFCPSKLDAVEWIEKQLNALPPD</sequence>
<dbReference type="AlphaFoldDB" id="A0A5N1IYN9"/>